<gene>
    <name evidence="1" type="ORF">LCGC14_2388230</name>
</gene>
<evidence type="ECO:0000313" key="1">
    <source>
        <dbReference type="EMBL" id="KKL27132.1"/>
    </source>
</evidence>
<reference evidence="1" key="1">
    <citation type="journal article" date="2015" name="Nature">
        <title>Complex archaea that bridge the gap between prokaryotes and eukaryotes.</title>
        <authorList>
            <person name="Spang A."/>
            <person name="Saw J.H."/>
            <person name="Jorgensen S.L."/>
            <person name="Zaremba-Niedzwiedzka K."/>
            <person name="Martijn J."/>
            <person name="Lind A.E."/>
            <person name="van Eijk R."/>
            <person name="Schleper C."/>
            <person name="Guy L."/>
            <person name="Ettema T.J."/>
        </authorList>
    </citation>
    <scope>NUCLEOTIDE SEQUENCE</scope>
</reference>
<protein>
    <recommendedName>
        <fullName evidence="2">DUF4177 domain-containing protein</fullName>
    </recommendedName>
</protein>
<name>A0A0F9CL12_9ZZZZ</name>
<dbReference type="EMBL" id="LAZR01035579">
    <property type="protein sequence ID" value="KKL27132.1"/>
    <property type="molecule type" value="Genomic_DNA"/>
</dbReference>
<organism evidence="1">
    <name type="scientific">marine sediment metagenome</name>
    <dbReference type="NCBI Taxonomy" id="412755"/>
    <lineage>
        <taxon>unclassified sequences</taxon>
        <taxon>metagenomes</taxon>
        <taxon>ecological metagenomes</taxon>
    </lineage>
</organism>
<comment type="caution">
    <text evidence="1">The sequence shown here is derived from an EMBL/GenBank/DDBJ whole genome shotgun (WGS) entry which is preliminary data.</text>
</comment>
<sequence>MFENFDHDEPNGEIKHVISSNVGAAPKPVIEFKYRSGIEAEELAELVNDGWEIHYQCFLVPPQTVGLFVVLRRYVE</sequence>
<proteinExistence type="predicted"/>
<accession>A0A0F9CL12</accession>
<evidence type="ECO:0008006" key="2">
    <source>
        <dbReference type="Google" id="ProtNLM"/>
    </source>
</evidence>
<dbReference type="AlphaFoldDB" id="A0A0F9CL12"/>